<name>A0A2S6IVF2_9ACTN</name>
<dbReference type="RefSeq" id="WP_104430786.1">
    <property type="nucleotide sequence ID" value="NZ_PTJD01000001.1"/>
</dbReference>
<feature type="transmembrane region" description="Helical" evidence="6">
    <location>
        <begin position="368"/>
        <end position="389"/>
    </location>
</feature>
<gene>
    <name evidence="8" type="ORF">CLV92_10137</name>
</gene>
<dbReference type="PANTHER" id="PTHR23514">
    <property type="entry name" value="BYPASS OF STOP CODON PROTEIN 6"/>
    <property type="match status" value="1"/>
</dbReference>
<dbReference type="InterPro" id="IPR011701">
    <property type="entry name" value="MFS"/>
</dbReference>
<reference evidence="8 9" key="1">
    <citation type="submission" date="2018-02" db="EMBL/GenBank/DDBJ databases">
        <title>Genomic Encyclopedia of Archaeal and Bacterial Type Strains, Phase II (KMG-II): from individual species to whole genera.</title>
        <authorList>
            <person name="Goeker M."/>
        </authorList>
    </citation>
    <scope>NUCLEOTIDE SEQUENCE [LARGE SCALE GENOMIC DNA]</scope>
    <source>
        <strain evidence="8 9">DSM 22857</strain>
    </source>
</reference>
<evidence type="ECO:0000313" key="9">
    <source>
        <dbReference type="Proteomes" id="UP000239485"/>
    </source>
</evidence>
<dbReference type="InterPro" id="IPR020846">
    <property type="entry name" value="MFS_dom"/>
</dbReference>
<comment type="subcellular location">
    <subcellularLocation>
        <location evidence="1">Cell membrane</location>
        <topology evidence="1">Multi-pass membrane protein</topology>
    </subcellularLocation>
</comment>
<evidence type="ECO:0000256" key="6">
    <source>
        <dbReference type="SAM" id="Phobius"/>
    </source>
</evidence>
<dbReference type="PANTHER" id="PTHR23514:SF13">
    <property type="entry name" value="INNER MEMBRANE PROTEIN YBJJ"/>
    <property type="match status" value="1"/>
</dbReference>
<feature type="transmembrane region" description="Helical" evidence="6">
    <location>
        <begin position="12"/>
        <end position="31"/>
    </location>
</feature>
<feature type="transmembrane region" description="Helical" evidence="6">
    <location>
        <begin position="308"/>
        <end position="329"/>
    </location>
</feature>
<evidence type="ECO:0000256" key="5">
    <source>
        <dbReference type="SAM" id="MobiDB-lite"/>
    </source>
</evidence>
<dbReference type="CDD" id="cd17393">
    <property type="entry name" value="MFS_MosC_like"/>
    <property type="match status" value="1"/>
</dbReference>
<comment type="caution">
    <text evidence="8">The sequence shown here is derived from an EMBL/GenBank/DDBJ whole genome shotgun (WGS) entry which is preliminary data.</text>
</comment>
<keyword evidence="4 6" id="KW-0472">Membrane</keyword>
<evidence type="ECO:0000259" key="7">
    <source>
        <dbReference type="PROSITE" id="PS50850"/>
    </source>
</evidence>
<feature type="transmembrane region" description="Helical" evidence="6">
    <location>
        <begin position="252"/>
        <end position="271"/>
    </location>
</feature>
<feature type="transmembrane region" description="Helical" evidence="6">
    <location>
        <begin position="167"/>
        <end position="185"/>
    </location>
</feature>
<evidence type="ECO:0000256" key="3">
    <source>
        <dbReference type="ARBA" id="ARBA00022989"/>
    </source>
</evidence>
<sequence>MTAQPPPDAVRAATTATYVAFIGSGFAFASWASRIPQLQQRLGLDHSSLGLVLLAVAAGAVLALPASGPVIARFGSRRTVLAMALLLAAGTATVAGGFLVGLVPVVIGLFALGLANGAWDVAMNVQGAAVEQHLRRSIMSRFHAGFSLGTVAGALVGAAAVATGVSVPVHLGVVALVVAAVVPVGTRRFLREQDDGASGAGEPAGRFDALRAWREPRTLLVGLFVLAFAFAEGAGNDWIAVALINGYGAPPALGTLAFAVFLTAMTAGRWFGPPMLDRFGRVALVRLLAVLGIGGTLLFVLAPATPLAFVGVLLWGLGVSLGFPVGMSAASDDPRFSAGRVSVVSSIGYCAFLAGPPLIGFLGDRVTVLGALTVVAVLLGVSTLIAGVVTPPARADGAEGAEGARAPGERGGRPA</sequence>
<dbReference type="InterPro" id="IPR036259">
    <property type="entry name" value="MFS_trans_sf"/>
</dbReference>
<keyword evidence="9" id="KW-1185">Reference proteome</keyword>
<dbReference type="OrthoDB" id="9809599at2"/>
<accession>A0A2S6IVF2</accession>
<feature type="transmembrane region" description="Helical" evidence="6">
    <location>
        <begin position="142"/>
        <end position="161"/>
    </location>
</feature>
<dbReference type="Proteomes" id="UP000239485">
    <property type="component" value="Unassembled WGS sequence"/>
</dbReference>
<dbReference type="AlphaFoldDB" id="A0A2S6IVF2"/>
<feature type="transmembrane region" description="Helical" evidence="6">
    <location>
        <begin position="283"/>
        <end position="302"/>
    </location>
</feature>
<feature type="region of interest" description="Disordered" evidence="5">
    <location>
        <begin position="394"/>
        <end position="415"/>
    </location>
</feature>
<dbReference type="InterPro" id="IPR051788">
    <property type="entry name" value="MFS_Transporter"/>
</dbReference>
<evidence type="ECO:0000256" key="4">
    <source>
        <dbReference type="ARBA" id="ARBA00023136"/>
    </source>
</evidence>
<organism evidence="8 9">
    <name type="scientific">Kineococcus xinjiangensis</name>
    <dbReference type="NCBI Taxonomy" id="512762"/>
    <lineage>
        <taxon>Bacteria</taxon>
        <taxon>Bacillati</taxon>
        <taxon>Actinomycetota</taxon>
        <taxon>Actinomycetes</taxon>
        <taxon>Kineosporiales</taxon>
        <taxon>Kineosporiaceae</taxon>
        <taxon>Kineococcus</taxon>
    </lineage>
</organism>
<dbReference type="PROSITE" id="PS50850">
    <property type="entry name" value="MFS"/>
    <property type="match status" value="1"/>
</dbReference>
<dbReference type="EMBL" id="PTJD01000001">
    <property type="protein sequence ID" value="PPK98342.1"/>
    <property type="molecule type" value="Genomic_DNA"/>
</dbReference>
<dbReference type="SUPFAM" id="SSF103473">
    <property type="entry name" value="MFS general substrate transporter"/>
    <property type="match status" value="1"/>
</dbReference>
<protein>
    <submittedName>
        <fullName evidence="8">Fucose permease</fullName>
    </submittedName>
</protein>
<dbReference type="GO" id="GO:0022857">
    <property type="term" value="F:transmembrane transporter activity"/>
    <property type="evidence" value="ECO:0007669"/>
    <property type="project" value="InterPro"/>
</dbReference>
<keyword evidence="2 6" id="KW-0812">Transmembrane</keyword>
<dbReference type="Pfam" id="PF07690">
    <property type="entry name" value="MFS_1"/>
    <property type="match status" value="1"/>
</dbReference>
<dbReference type="Gene3D" id="1.20.1250.20">
    <property type="entry name" value="MFS general substrate transporter like domains"/>
    <property type="match status" value="1"/>
</dbReference>
<feature type="transmembrane region" description="Helical" evidence="6">
    <location>
        <begin position="341"/>
        <end position="362"/>
    </location>
</feature>
<proteinExistence type="predicted"/>
<dbReference type="GO" id="GO:0005886">
    <property type="term" value="C:plasma membrane"/>
    <property type="evidence" value="ECO:0007669"/>
    <property type="project" value="UniProtKB-SubCell"/>
</dbReference>
<evidence type="ECO:0000313" key="8">
    <source>
        <dbReference type="EMBL" id="PPK98342.1"/>
    </source>
</evidence>
<feature type="transmembrane region" description="Helical" evidence="6">
    <location>
        <begin position="51"/>
        <end position="72"/>
    </location>
</feature>
<feature type="domain" description="Major facilitator superfamily (MFS) profile" evidence="7">
    <location>
        <begin position="9"/>
        <end position="394"/>
    </location>
</feature>
<keyword evidence="3 6" id="KW-1133">Transmembrane helix</keyword>
<feature type="transmembrane region" description="Helical" evidence="6">
    <location>
        <begin position="219"/>
        <end position="240"/>
    </location>
</feature>
<evidence type="ECO:0000256" key="1">
    <source>
        <dbReference type="ARBA" id="ARBA00004651"/>
    </source>
</evidence>
<evidence type="ECO:0000256" key="2">
    <source>
        <dbReference type="ARBA" id="ARBA00022692"/>
    </source>
</evidence>